<dbReference type="PANTHER" id="PTHR22807">
    <property type="entry name" value="NOP2 YEAST -RELATED NOL1/NOP2/FMU SUN DOMAIN-CONTAINING"/>
    <property type="match status" value="1"/>
</dbReference>
<dbReference type="InterPro" id="IPR031341">
    <property type="entry name" value="Methyltr_RsmF_N"/>
</dbReference>
<dbReference type="Gene3D" id="3.40.50.150">
    <property type="entry name" value="Vaccinia Virus protein VP39"/>
    <property type="match status" value="1"/>
</dbReference>
<dbReference type="EC" id="2.1.1.178" evidence="8"/>
<dbReference type="Pfam" id="PF13636">
    <property type="entry name" value="Methyltranf_PUA"/>
    <property type="match status" value="1"/>
</dbReference>
<keyword evidence="3 8" id="KW-0698">rRNA processing</keyword>
<dbReference type="InterPro" id="IPR048457">
    <property type="entry name" value="YebU_pre-PUA_dom"/>
</dbReference>
<feature type="binding site" evidence="8 9">
    <location>
        <position position="176"/>
    </location>
    <ligand>
        <name>S-adenosyl-L-methionine</name>
        <dbReference type="ChEBI" id="CHEBI:59789"/>
    </ligand>
</feature>
<gene>
    <name evidence="8" type="primary">rsmF</name>
    <name evidence="11" type="ORF">SAMN04488540_11233</name>
</gene>
<comment type="subcellular location">
    <subcellularLocation>
        <location evidence="8">Cytoplasm</location>
    </subcellularLocation>
</comment>
<dbReference type="InterPro" id="IPR023267">
    <property type="entry name" value="RCMT"/>
</dbReference>
<dbReference type="Gene3D" id="3.10.450.720">
    <property type="match status" value="1"/>
</dbReference>
<evidence type="ECO:0000256" key="4">
    <source>
        <dbReference type="ARBA" id="ARBA00022603"/>
    </source>
</evidence>
<evidence type="ECO:0000313" key="11">
    <source>
        <dbReference type="EMBL" id="SDJ71073.1"/>
    </source>
</evidence>
<dbReference type="EMBL" id="FNEM01000012">
    <property type="protein sequence ID" value="SDJ71073.1"/>
    <property type="molecule type" value="Genomic_DNA"/>
</dbReference>
<dbReference type="GO" id="GO:0005737">
    <property type="term" value="C:cytoplasm"/>
    <property type="evidence" value="ECO:0007669"/>
    <property type="project" value="UniProtKB-SubCell"/>
</dbReference>
<dbReference type="Pfam" id="PF21150">
    <property type="entry name" value="YebU_pre-PUA_dom"/>
    <property type="match status" value="1"/>
</dbReference>
<feature type="binding site" evidence="8 9">
    <location>
        <begin position="125"/>
        <end position="131"/>
    </location>
    <ligand>
        <name>S-adenosyl-L-methionine</name>
        <dbReference type="ChEBI" id="CHEBI:59789"/>
    </ligand>
</feature>
<dbReference type="Proteomes" id="UP000199527">
    <property type="component" value="Unassembled WGS sequence"/>
</dbReference>
<evidence type="ECO:0000256" key="5">
    <source>
        <dbReference type="ARBA" id="ARBA00022679"/>
    </source>
</evidence>
<dbReference type="InterPro" id="IPR018314">
    <property type="entry name" value="RsmB/NOL1/NOP2-like_CS"/>
</dbReference>
<dbReference type="Pfam" id="PF01189">
    <property type="entry name" value="Methyltr_RsmB-F"/>
    <property type="match status" value="1"/>
</dbReference>
<feature type="active site" description="Nucleophile" evidence="8 9">
    <location>
        <position position="247"/>
    </location>
</feature>
<dbReference type="CDD" id="cd02440">
    <property type="entry name" value="AdoMet_MTases"/>
    <property type="match status" value="1"/>
</dbReference>
<dbReference type="PRINTS" id="PR02008">
    <property type="entry name" value="RCMTFAMILY"/>
</dbReference>
<organism evidence="11 12">
    <name type="scientific">Ferrimonas sediminum</name>
    <dbReference type="NCBI Taxonomy" id="718193"/>
    <lineage>
        <taxon>Bacteria</taxon>
        <taxon>Pseudomonadati</taxon>
        <taxon>Pseudomonadota</taxon>
        <taxon>Gammaproteobacteria</taxon>
        <taxon>Alteromonadales</taxon>
        <taxon>Ferrimonadaceae</taxon>
        <taxon>Ferrimonas</taxon>
    </lineage>
</organism>
<keyword evidence="12" id="KW-1185">Reference proteome</keyword>
<dbReference type="GO" id="GO:0003723">
    <property type="term" value="F:RNA binding"/>
    <property type="evidence" value="ECO:0007669"/>
    <property type="project" value="UniProtKB-UniRule"/>
</dbReference>
<evidence type="ECO:0000256" key="9">
    <source>
        <dbReference type="PROSITE-ProRule" id="PRU01023"/>
    </source>
</evidence>
<dbReference type="NCBIfam" id="NF008898">
    <property type="entry name" value="PRK11933.1"/>
    <property type="match status" value="1"/>
</dbReference>
<dbReference type="SUPFAM" id="SSF53335">
    <property type="entry name" value="S-adenosyl-L-methionine-dependent methyltransferases"/>
    <property type="match status" value="1"/>
</dbReference>
<dbReference type="PROSITE" id="PS51686">
    <property type="entry name" value="SAM_MT_RSMB_NOP"/>
    <property type="match status" value="1"/>
</dbReference>
<protein>
    <recommendedName>
        <fullName evidence="8">Ribosomal RNA small subunit methyltransferase F</fullName>
        <ecNumber evidence="8">2.1.1.178</ecNumber>
    </recommendedName>
    <alternativeName>
        <fullName evidence="8">16S rRNA m5C1407 methyltransferase</fullName>
    </alternativeName>
    <alternativeName>
        <fullName evidence="8">rRNA (cytosine-C(5)-)-methyltransferase RsmF</fullName>
    </alternativeName>
</protein>
<evidence type="ECO:0000256" key="7">
    <source>
        <dbReference type="ARBA" id="ARBA00022884"/>
    </source>
</evidence>
<proteinExistence type="inferred from homology"/>
<dbReference type="InterPro" id="IPR023545">
    <property type="entry name" value="rRNA_ssu_MeTfrase_F"/>
</dbReference>
<dbReference type="GO" id="GO:0009383">
    <property type="term" value="F:rRNA (cytosine-C5-)-methyltransferase activity"/>
    <property type="evidence" value="ECO:0007669"/>
    <property type="project" value="TreeGrafter"/>
</dbReference>
<accession>A0A1G8VZ81</accession>
<evidence type="ECO:0000256" key="2">
    <source>
        <dbReference type="ARBA" id="ARBA00022490"/>
    </source>
</evidence>
<dbReference type="InterPro" id="IPR011023">
    <property type="entry name" value="Nop2p"/>
</dbReference>
<dbReference type="PANTHER" id="PTHR22807:SF30">
    <property type="entry name" value="28S RRNA (CYTOSINE(4447)-C(5))-METHYLTRANSFERASE-RELATED"/>
    <property type="match status" value="1"/>
</dbReference>
<reference evidence="12" key="1">
    <citation type="submission" date="2016-10" db="EMBL/GenBank/DDBJ databases">
        <authorList>
            <person name="Varghese N."/>
            <person name="Submissions S."/>
        </authorList>
    </citation>
    <scope>NUCLEOTIDE SEQUENCE [LARGE SCALE GENOMIC DNA]</scope>
    <source>
        <strain evidence="12">DSM 23317</strain>
    </source>
</reference>
<keyword evidence="4 8" id="KW-0489">Methyltransferase</keyword>
<keyword evidence="6 8" id="KW-0949">S-adenosyl-L-methionine</keyword>
<evidence type="ECO:0000259" key="10">
    <source>
        <dbReference type="PROSITE" id="PS51686"/>
    </source>
</evidence>
<dbReference type="Pfam" id="PF17125">
    <property type="entry name" value="Methyltr_RsmF_N"/>
    <property type="match status" value="1"/>
</dbReference>
<evidence type="ECO:0000256" key="8">
    <source>
        <dbReference type="HAMAP-Rule" id="MF_01579"/>
    </source>
</evidence>
<name>A0A1G8VZ81_9GAMM</name>
<dbReference type="NCBIfam" id="TIGR00446">
    <property type="entry name" value="nop2p"/>
    <property type="match status" value="1"/>
</dbReference>
<evidence type="ECO:0000256" key="6">
    <source>
        <dbReference type="ARBA" id="ARBA00022691"/>
    </source>
</evidence>
<evidence type="ECO:0000313" key="12">
    <source>
        <dbReference type="Proteomes" id="UP000199527"/>
    </source>
</evidence>
<dbReference type="InterPro" id="IPR027391">
    <property type="entry name" value="Nol1_Nop2_Fmu_2"/>
</dbReference>
<feature type="binding site" evidence="8 9">
    <location>
        <position position="194"/>
    </location>
    <ligand>
        <name>S-adenosyl-L-methionine</name>
        <dbReference type="ChEBI" id="CHEBI:59789"/>
    </ligand>
</feature>
<evidence type="ECO:0000256" key="1">
    <source>
        <dbReference type="ARBA" id="ARBA00007494"/>
    </source>
</evidence>
<comment type="function">
    <text evidence="8">Specifically methylates the cytosine at position 1407 (m5C1407) of 16S rRNA.</text>
</comment>
<feature type="binding site" evidence="8 9">
    <location>
        <position position="149"/>
    </location>
    <ligand>
        <name>S-adenosyl-L-methionine</name>
        <dbReference type="ChEBI" id="CHEBI:59789"/>
    </ligand>
</feature>
<comment type="similarity">
    <text evidence="1 8 9">Belongs to the class I-like SAM-binding methyltransferase superfamily. RsmB/NOP family.</text>
</comment>
<feature type="domain" description="SAM-dependent MTase RsmB/NOP-type" evidence="10">
    <location>
        <begin position="30"/>
        <end position="311"/>
    </location>
</feature>
<dbReference type="AlphaFoldDB" id="A0A1G8VZ81"/>
<dbReference type="GO" id="GO:0070475">
    <property type="term" value="P:rRNA base methylation"/>
    <property type="evidence" value="ECO:0007669"/>
    <property type="project" value="TreeGrafter"/>
</dbReference>
<comment type="catalytic activity">
    <reaction evidence="8">
        <text>cytidine(1407) in 16S rRNA + S-adenosyl-L-methionine = 5-methylcytidine(1407) in 16S rRNA + S-adenosyl-L-homocysteine + H(+)</text>
        <dbReference type="Rhea" id="RHEA:42756"/>
        <dbReference type="Rhea" id="RHEA-COMP:10223"/>
        <dbReference type="Rhea" id="RHEA-COMP:10224"/>
        <dbReference type="ChEBI" id="CHEBI:15378"/>
        <dbReference type="ChEBI" id="CHEBI:57856"/>
        <dbReference type="ChEBI" id="CHEBI:59789"/>
        <dbReference type="ChEBI" id="CHEBI:74483"/>
        <dbReference type="ChEBI" id="CHEBI:82748"/>
        <dbReference type="EC" id="2.1.1.178"/>
    </reaction>
</comment>
<sequence length="476" mass="53405">MLVQTMAHIRQDFLNSISEILPEHLTMDDFVRYSQMPLRRSIRINTLKIDCPSFIEMMRPKGWHFEPVPWCDSGYWLTRDDESTMLGNTIEHLAGLFYIQEASSMMPPAAMASLVNNAQAVLDVASAPGSKTTQLAAWMDNEGVLIANEYSASRLKGLHANLQRLGIGNVNLTHFDGRVFGPTLPETFDAVLLDAPCSGEGTLRKDPDSLNNWSLESTESIAAMQRDLIESAFVALKPGGVLVYSTCTLNHRENQDVCHHLQQRFPDAVAFEDLTGLFGDAHKAITREGFLHIWPQVFDSEGFFIAAIRKTQPVDSDYRKPRLGRFPFGFASRKQAEELEAHLHSQFGLSLPDSHTLMSRDKELWLFPKGSDAFIDKIRMQRLGLKVAECHKHGIKISHQAVMLLGQDSPSSMALDDAQAVQYLQGRDVAMDNSDKRKGEVIVSYRGFPLGLAKWVNNKLKNSLPRELVRDKVALK</sequence>
<evidence type="ECO:0000256" key="3">
    <source>
        <dbReference type="ARBA" id="ARBA00022552"/>
    </source>
</evidence>
<dbReference type="InterPro" id="IPR029063">
    <property type="entry name" value="SAM-dependent_MTases_sf"/>
</dbReference>
<dbReference type="InterPro" id="IPR049560">
    <property type="entry name" value="MeTrfase_RsmB-F_NOP2_cat"/>
</dbReference>
<keyword evidence="2 8" id="KW-0963">Cytoplasm</keyword>
<keyword evidence="5 8" id="KW-0808">Transferase</keyword>
<dbReference type="HAMAP" id="MF_01579">
    <property type="entry name" value="16SrRNA_methyltr_F"/>
    <property type="match status" value="1"/>
</dbReference>
<keyword evidence="7 8" id="KW-0694">RNA-binding</keyword>
<dbReference type="PROSITE" id="PS01153">
    <property type="entry name" value="NOL1_NOP2_SUN"/>
    <property type="match status" value="1"/>
</dbReference>
<dbReference type="InterPro" id="IPR001678">
    <property type="entry name" value="MeTrfase_RsmB-F_NOP2_dom"/>
</dbReference>